<gene>
    <name evidence="2" type="ORF">EP47_02490</name>
</gene>
<reference evidence="2 3" key="1">
    <citation type="submission" date="2014-05" db="EMBL/GenBank/DDBJ databases">
        <authorList>
            <person name="Rizzardi K."/>
            <person name="Winiecka-Krusnell J."/>
            <person name="Ramliden M."/>
            <person name="Alm E."/>
            <person name="Andersson S."/>
            <person name="Byfors S."/>
        </authorList>
    </citation>
    <scope>NUCLEOTIDE SEQUENCE [LARGE SCALE GENOMIC DNA]</scope>
    <source>
        <strain evidence="2 3">LEGN</strain>
    </source>
</reference>
<dbReference type="Pfam" id="PF18014">
    <property type="entry name" value="Acetyltransf_18"/>
    <property type="match status" value="1"/>
</dbReference>
<sequence length="283" mass="32162">MIKDYLIETMDQSEVNLAIEWATREGWNPGVHDAICFYQTDPNGFFAGKLKGQIIAIGSAVIYDEHFAFCGFYIVDTPYRDQGYGLELTKARLAYIGNRNAGIDGVMTMLDKYSRIGYRFAHNNARYRLNKKIESIQSDDPNIVPLNQTDFSQLSAYDRLHFPAPRPQFLKCWINQPQSQALGYVFEGQIKGYGVIRTCRQGLKIGPLFADTADIADKLFSHLAQYAKGSMIFLDIPENNPSAIELVQQYKMEKVFATARMYLKGEPQLKKENIYGITTFELG</sequence>
<protein>
    <submittedName>
        <fullName evidence="2">Acetyltransferase</fullName>
    </submittedName>
</protein>
<dbReference type="PANTHER" id="PTHR47237">
    <property type="entry name" value="SLL0310 PROTEIN"/>
    <property type="match status" value="1"/>
</dbReference>
<feature type="domain" description="N-acetyltransferase" evidence="1">
    <location>
        <begin position="141"/>
        <end position="272"/>
    </location>
</feature>
<dbReference type="PROSITE" id="PS51186">
    <property type="entry name" value="GNAT"/>
    <property type="match status" value="2"/>
</dbReference>
<dbReference type="EMBL" id="JNCF01000047">
    <property type="protein sequence ID" value="KGP62676.1"/>
    <property type="molecule type" value="Genomic_DNA"/>
</dbReference>
<organism evidence="2 3">
    <name type="scientific">Legionella norrlandica</name>
    <dbReference type="NCBI Taxonomy" id="1498499"/>
    <lineage>
        <taxon>Bacteria</taxon>
        <taxon>Pseudomonadati</taxon>
        <taxon>Pseudomonadota</taxon>
        <taxon>Gammaproteobacteria</taxon>
        <taxon>Legionellales</taxon>
        <taxon>Legionellaceae</taxon>
        <taxon>Legionella</taxon>
    </lineage>
</organism>
<proteinExistence type="predicted"/>
<dbReference type="InterPro" id="IPR052729">
    <property type="entry name" value="Acyl/Acetyltrans_Enzymes"/>
</dbReference>
<evidence type="ECO:0000313" key="2">
    <source>
        <dbReference type="EMBL" id="KGP62676.1"/>
    </source>
</evidence>
<dbReference type="RefSeq" id="WP_035890706.1">
    <property type="nucleotide sequence ID" value="NZ_JNCF01000047.1"/>
</dbReference>
<dbReference type="Pfam" id="PF00583">
    <property type="entry name" value="Acetyltransf_1"/>
    <property type="match status" value="1"/>
</dbReference>
<dbReference type="InterPro" id="IPR041496">
    <property type="entry name" value="YitH/HolE_GNAT"/>
</dbReference>
<accession>A0A0A2SSG9</accession>
<dbReference type="InterPro" id="IPR016181">
    <property type="entry name" value="Acyl_CoA_acyltransferase"/>
</dbReference>
<dbReference type="InterPro" id="IPR000182">
    <property type="entry name" value="GNAT_dom"/>
</dbReference>
<keyword evidence="2" id="KW-0808">Transferase</keyword>
<feature type="domain" description="N-acetyltransferase" evidence="1">
    <location>
        <begin position="5"/>
        <end position="140"/>
    </location>
</feature>
<dbReference type="AlphaFoldDB" id="A0A0A2SSG9"/>
<dbReference type="OrthoDB" id="20916at2"/>
<keyword evidence="3" id="KW-1185">Reference proteome</keyword>
<evidence type="ECO:0000259" key="1">
    <source>
        <dbReference type="PROSITE" id="PS51186"/>
    </source>
</evidence>
<dbReference type="Gene3D" id="3.40.630.90">
    <property type="match status" value="1"/>
</dbReference>
<dbReference type="PANTHER" id="PTHR47237:SF1">
    <property type="entry name" value="SLL0310 PROTEIN"/>
    <property type="match status" value="1"/>
</dbReference>
<dbReference type="Proteomes" id="UP000054422">
    <property type="component" value="Unassembled WGS sequence"/>
</dbReference>
<name>A0A0A2SSG9_9GAMM</name>
<comment type="caution">
    <text evidence="2">The sequence shown here is derived from an EMBL/GenBank/DDBJ whole genome shotgun (WGS) entry which is preliminary data.</text>
</comment>
<dbReference type="SUPFAM" id="SSF55729">
    <property type="entry name" value="Acyl-CoA N-acyltransferases (Nat)"/>
    <property type="match status" value="1"/>
</dbReference>
<evidence type="ECO:0000313" key="3">
    <source>
        <dbReference type="Proteomes" id="UP000054422"/>
    </source>
</evidence>
<dbReference type="GO" id="GO:0016747">
    <property type="term" value="F:acyltransferase activity, transferring groups other than amino-acyl groups"/>
    <property type="evidence" value="ECO:0007669"/>
    <property type="project" value="InterPro"/>
</dbReference>